<proteinExistence type="predicted"/>
<dbReference type="Proteomes" id="UP000246722">
    <property type="component" value="Unassembled WGS sequence"/>
</dbReference>
<feature type="region of interest" description="Disordered" evidence="1">
    <location>
        <begin position="478"/>
        <end position="497"/>
    </location>
</feature>
<comment type="caution">
    <text evidence="2">The sequence shown here is derived from an EMBL/GenBank/DDBJ whole genome shotgun (WGS) entry which is preliminary data.</text>
</comment>
<name>A0A317ZPN8_9MICO</name>
<protein>
    <submittedName>
        <fullName evidence="2">Uncharacterized protein</fullName>
    </submittedName>
</protein>
<feature type="compositionally biased region" description="Polar residues" evidence="1">
    <location>
        <begin position="486"/>
        <end position="497"/>
    </location>
</feature>
<evidence type="ECO:0000256" key="1">
    <source>
        <dbReference type="SAM" id="MobiDB-lite"/>
    </source>
</evidence>
<evidence type="ECO:0000313" key="3">
    <source>
        <dbReference type="Proteomes" id="UP000246722"/>
    </source>
</evidence>
<feature type="region of interest" description="Disordered" evidence="1">
    <location>
        <begin position="1071"/>
        <end position="1107"/>
    </location>
</feature>
<accession>A0A317ZPN8</accession>
<organism evidence="2 3">
    <name type="scientific">Cryobacterium arcticum</name>
    <dbReference type="NCBI Taxonomy" id="670052"/>
    <lineage>
        <taxon>Bacteria</taxon>
        <taxon>Bacillati</taxon>
        <taxon>Actinomycetota</taxon>
        <taxon>Actinomycetes</taxon>
        <taxon>Micrococcales</taxon>
        <taxon>Microbacteriaceae</taxon>
        <taxon>Cryobacterium</taxon>
    </lineage>
</organism>
<gene>
    <name evidence="2" type="ORF">CTB96_09905</name>
</gene>
<dbReference type="EMBL" id="QHLY01000012">
    <property type="protein sequence ID" value="PXA67079.1"/>
    <property type="molecule type" value="Genomic_DNA"/>
</dbReference>
<dbReference type="AlphaFoldDB" id="A0A317ZPN8"/>
<dbReference type="RefSeq" id="WP_110126763.1">
    <property type="nucleotide sequence ID" value="NZ_QHLY01000012.1"/>
</dbReference>
<reference evidence="2 3" key="1">
    <citation type="submission" date="2018-05" db="EMBL/GenBank/DDBJ databases">
        <title>Genetic diversity of glacier-inhabiting Cryobacterium bacteria in China and description of Cryobacterium mengkeensis sp. nov. and Arthrobacter glacialis sp. nov.</title>
        <authorList>
            <person name="Liu Q."/>
            <person name="Xin Y.-H."/>
        </authorList>
    </citation>
    <scope>NUCLEOTIDE SEQUENCE [LARGE SCALE GENOMIC DNA]</scope>
    <source>
        <strain evidence="2 3">SK-1</strain>
    </source>
</reference>
<sequence>MAQVYRFFPWVRRGLAAGLPAVQTPPARGTVSYKVTVTADIVAERSAQLYGPGDIIGIDQRLIVRTDPRRAARDVEPNYLPSIEFDTPDFPWLFTPSSADASRRLAPWLVLVCVNADVVAEPNLTARRPLPSIKVPGRADAHLPDLADSWAWAHAQRFAQAGDYSDSDALNTAPDLNVSRLICPRRLEEGKKYFVCLVPAWDAGRDAGLGIPRADTAAPLAPAWKSESTDVELPVYFHYEFTTGTAGDFEALARRLTPLVVDTDGLTANEQRAGRVYLGAADDQTDTAQAMPPNAPQSSIRFDAPLETLDRPLPTVADVPAAFVAAVDRLVSPAAPNELLPPIYGDRFARRDDVDPAHLTTTWLDELNLDPRSRLAARFGGDVVRKFQEELMHVAWEQVGDVMTANSQLARSRFLAIVAARALERHVSALPATRFLAVTSLMHRRVRLDELTVAGKIAATSLPDRAFDPALRRLTSPVGRAARVSPSRTRVSSNPELSRTVADALQRSDVAVDPALVERDGVHQFEIGRRAKELGWDSMASAFAPDLQIPIGQVNANREIDLNLRVRDDIAATGLFTAEHLRVAAQVEASTGVATQQILELAAATMKQTPDALQIGFKAPLVAGGALEVSALKVTLPGGGLFAPDGIVNDSIIDTGAVITEVHPGGQETKLVTIGTALVSAMLTPQERLERLLVHLPAPAAGAASATIADGMQAGADASQFTFVVRDTSNSELLKYTGTVLGRKVLSRGGGIVRPPDGLLRGRAPRNLRIDETTTAAAGSEKTLFVGVMPPLAHIVSASAFDTAYQEMAGALPAAAAAQHLVRAPLASTAANPGYSDTLRDAIAPGRVFRRRAEMIVKIPEWIDRTGMDILDPISAAPVVDVAAVELFAKSAPERILPAEVSLPDDSVAALQTNPRFVAAFMVGANHEFNRELLWRTYPSDARGTSISRFWNWTDRSRHDIETIGLWPGTGPLVERLAGGKAPQIAMVIRGRLLRRYPNTHLLAWKAKSIGVLEDIPADPAKIRDVLLTPQFTLTIEPDITVAGFEITGSQFLAEPGWYLVLQEPVTEARFGLDDNQGRGPSRRGSTRPNDLDWDQTAVAPGGHLTPAPLAMTAGDSAQVANLLLQRQVRFAIHSSELAPVLSQDQR</sequence>
<dbReference type="OrthoDB" id="9816502at2"/>
<keyword evidence="3" id="KW-1185">Reference proteome</keyword>
<evidence type="ECO:0000313" key="2">
    <source>
        <dbReference type="EMBL" id="PXA67079.1"/>
    </source>
</evidence>